<protein>
    <submittedName>
        <fullName evidence="3">Uncharacterized protein</fullName>
    </submittedName>
</protein>
<comment type="caution">
    <text evidence="3">The sequence shown here is derived from an EMBL/GenBank/DDBJ whole genome shotgun (WGS) entry which is preliminary data.</text>
</comment>
<organism evidence="3 4">
    <name type="scientific">Patellaria atrata CBS 101060</name>
    <dbReference type="NCBI Taxonomy" id="1346257"/>
    <lineage>
        <taxon>Eukaryota</taxon>
        <taxon>Fungi</taxon>
        <taxon>Dikarya</taxon>
        <taxon>Ascomycota</taxon>
        <taxon>Pezizomycotina</taxon>
        <taxon>Dothideomycetes</taxon>
        <taxon>Dothideomycetes incertae sedis</taxon>
        <taxon>Patellariales</taxon>
        <taxon>Patellariaceae</taxon>
        <taxon>Patellaria</taxon>
    </lineage>
</organism>
<evidence type="ECO:0000313" key="3">
    <source>
        <dbReference type="EMBL" id="KAF2841226.1"/>
    </source>
</evidence>
<keyword evidence="1" id="KW-0812">Transmembrane</keyword>
<feature type="transmembrane region" description="Helical" evidence="1">
    <location>
        <begin position="82"/>
        <end position="103"/>
    </location>
</feature>
<evidence type="ECO:0000256" key="2">
    <source>
        <dbReference type="SAM" id="SignalP"/>
    </source>
</evidence>
<proteinExistence type="predicted"/>
<keyword evidence="4" id="KW-1185">Reference proteome</keyword>
<name>A0A9P4VPV0_9PEZI</name>
<sequence>MASAAVMLGLTPSILAVLSPTTVETSLLFIVTRRPLLALCLAAGSPATFLSRSANHADPLEALGGHHSQLSPPKLSNNGHRMVTVVEYLIAIGAIINIAWLSYELGM</sequence>
<dbReference type="AlphaFoldDB" id="A0A9P4VPV0"/>
<gene>
    <name evidence="3" type="ORF">M501DRAFT_1014034</name>
</gene>
<dbReference type="Proteomes" id="UP000799429">
    <property type="component" value="Unassembled WGS sequence"/>
</dbReference>
<keyword evidence="1" id="KW-0472">Membrane</keyword>
<accession>A0A9P4VPV0</accession>
<evidence type="ECO:0000256" key="1">
    <source>
        <dbReference type="SAM" id="Phobius"/>
    </source>
</evidence>
<reference evidence="3" key="1">
    <citation type="journal article" date="2020" name="Stud. Mycol.">
        <title>101 Dothideomycetes genomes: a test case for predicting lifestyles and emergence of pathogens.</title>
        <authorList>
            <person name="Haridas S."/>
            <person name="Albert R."/>
            <person name="Binder M."/>
            <person name="Bloem J."/>
            <person name="Labutti K."/>
            <person name="Salamov A."/>
            <person name="Andreopoulos B."/>
            <person name="Baker S."/>
            <person name="Barry K."/>
            <person name="Bills G."/>
            <person name="Bluhm B."/>
            <person name="Cannon C."/>
            <person name="Castanera R."/>
            <person name="Culley D."/>
            <person name="Daum C."/>
            <person name="Ezra D."/>
            <person name="Gonzalez J."/>
            <person name="Henrissat B."/>
            <person name="Kuo A."/>
            <person name="Liang C."/>
            <person name="Lipzen A."/>
            <person name="Lutzoni F."/>
            <person name="Magnuson J."/>
            <person name="Mondo S."/>
            <person name="Nolan M."/>
            <person name="Ohm R."/>
            <person name="Pangilinan J."/>
            <person name="Park H.-J."/>
            <person name="Ramirez L."/>
            <person name="Alfaro M."/>
            <person name="Sun H."/>
            <person name="Tritt A."/>
            <person name="Yoshinaga Y."/>
            <person name="Zwiers L.-H."/>
            <person name="Turgeon B."/>
            <person name="Goodwin S."/>
            <person name="Spatafora J."/>
            <person name="Crous P."/>
            <person name="Grigoriev I."/>
        </authorList>
    </citation>
    <scope>NUCLEOTIDE SEQUENCE</scope>
    <source>
        <strain evidence="3">CBS 101060</strain>
    </source>
</reference>
<dbReference type="OrthoDB" id="3009728at2759"/>
<evidence type="ECO:0000313" key="4">
    <source>
        <dbReference type="Proteomes" id="UP000799429"/>
    </source>
</evidence>
<keyword evidence="1" id="KW-1133">Transmembrane helix</keyword>
<keyword evidence="2" id="KW-0732">Signal</keyword>
<feature type="chain" id="PRO_5040195585" evidence="2">
    <location>
        <begin position="17"/>
        <end position="107"/>
    </location>
</feature>
<dbReference type="EMBL" id="MU006091">
    <property type="protein sequence ID" value="KAF2841226.1"/>
    <property type="molecule type" value="Genomic_DNA"/>
</dbReference>
<feature type="signal peptide" evidence="2">
    <location>
        <begin position="1"/>
        <end position="16"/>
    </location>
</feature>